<evidence type="ECO:0000313" key="2">
    <source>
        <dbReference type="EMBL" id="KAL2620789.1"/>
    </source>
</evidence>
<dbReference type="AlphaFoldDB" id="A0ABD1Y209"/>
<sequence>MQTAPSNWNYNNPQQTWGQVPRGAQGYYPGPPNGWMPQPGWGAPQTCSVGSNTSTSHTGFAPTKSSGPFHNAPPTHTKLAIPNVLVVGGPLEPNSQVPGERVNEVQLSPSRYDHLEERRCRRAAKQ</sequence>
<accession>A0ABD1Y209</accession>
<dbReference type="EMBL" id="JBHFFA010000006">
    <property type="protein sequence ID" value="KAL2620789.1"/>
    <property type="molecule type" value="Genomic_DNA"/>
</dbReference>
<dbReference type="Proteomes" id="UP001605036">
    <property type="component" value="Unassembled WGS sequence"/>
</dbReference>
<feature type="region of interest" description="Disordered" evidence="1">
    <location>
        <begin position="91"/>
        <end position="110"/>
    </location>
</feature>
<reference evidence="2 3" key="1">
    <citation type="submission" date="2024-09" db="EMBL/GenBank/DDBJ databases">
        <title>Chromosome-scale assembly of Riccia fluitans.</title>
        <authorList>
            <person name="Paukszto L."/>
            <person name="Sawicki J."/>
            <person name="Karawczyk K."/>
            <person name="Piernik-Szablinska J."/>
            <person name="Szczecinska M."/>
            <person name="Mazdziarz M."/>
        </authorList>
    </citation>
    <scope>NUCLEOTIDE SEQUENCE [LARGE SCALE GENOMIC DNA]</scope>
    <source>
        <strain evidence="2">Rf_01</strain>
        <tissue evidence="2">Aerial parts of the thallus</tissue>
    </source>
</reference>
<feature type="compositionally biased region" description="Polar residues" evidence="1">
    <location>
        <begin position="45"/>
        <end position="68"/>
    </location>
</feature>
<name>A0ABD1Y209_9MARC</name>
<evidence type="ECO:0000313" key="3">
    <source>
        <dbReference type="Proteomes" id="UP001605036"/>
    </source>
</evidence>
<proteinExistence type="predicted"/>
<organism evidence="2 3">
    <name type="scientific">Riccia fluitans</name>
    <dbReference type="NCBI Taxonomy" id="41844"/>
    <lineage>
        <taxon>Eukaryota</taxon>
        <taxon>Viridiplantae</taxon>
        <taxon>Streptophyta</taxon>
        <taxon>Embryophyta</taxon>
        <taxon>Marchantiophyta</taxon>
        <taxon>Marchantiopsida</taxon>
        <taxon>Marchantiidae</taxon>
        <taxon>Marchantiales</taxon>
        <taxon>Ricciaceae</taxon>
        <taxon>Riccia</taxon>
    </lineage>
</organism>
<feature type="region of interest" description="Disordered" evidence="1">
    <location>
        <begin position="1"/>
        <end position="76"/>
    </location>
</feature>
<keyword evidence="3" id="KW-1185">Reference proteome</keyword>
<comment type="caution">
    <text evidence="2">The sequence shown here is derived from an EMBL/GenBank/DDBJ whole genome shotgun (WGS) entry which is preliminary data.</text>
</comment>
<evidence type="ECO:0000256" key="1">
    <source>
        <dbReference type="SAM" id="MobiDB-lite"/>
    </source>
</evidence>
<feature type="compositionally biased region" description="Polar residues" evidence="1">
    <location>
        <begin position="1"/>
        <end position="18"/>
    </location>
</feature>
<protein>
    <submittedName>
        <fullName evidence="2">Uncharacterized protein</fullName>
    </submittedName>
</protein>
<gene>
    <name evidence="2" type="ORF">R1flu_000994</name>
</gene>